<comment type="caution">
    <text evidence="1">The sequence shown here is derived from an EMBL/GenBank/DDBJ whole genome shotgun (WGS) entry which is preliminary data.</text>
</comment>
<feature type="non-terminal residue" evidence="1">
    <location>
        <position position="115"/>
    </location>
</feature>
<proteinExistence type="predicted"/>
<keyword evidence="2" id="KW-1185">Reference proteome</keyword>
<evidence type="ECO:0000313" key="2">
    <source>
        <dbReference type="Proteomes" id="UP001175227"/>
    </source>
</evidence>
<dbReference type="EMBL" id="JAUEPR010000130">
    <property type="protein sequence ID" value="KAK0462178.1"/>
    <property type="molecule type" value="Genomic_DNA"/>
</dbReference>
<protein>
    <submittedName>
        <fullName evidence="1">Uncharacterized protein</fullName>
    </submittedName>
</protein>
<name>A0AA39TPR6_9AGAR</name>
<accession>A0AA39TPR6</accession>
<dbReference type="Proteomes" id="UP001175227">
    <property type="component" value="Unassembled WGS sequence"/>
</dbReference>
<sequence>MGRSSALLAQLPSFQKAVRVTHISLSTCSFRDLRPPDRVVEALTLNNPMSQQITRNASTPRIYYTLGASQVLLPAQSLHFHGNHWGILYPRVPASVPPSRVQLQFLLLLLRLPVK</sequence>
<gene>
    <name evidence="1" type="ORF">IW261DRAFT_1586815</name>
</gene>
<evidence type="ECO:0000313" key="1">
    <source>
        <dbReference type="EMBL" id="KAK0462178.1"/>
    </source>
</evidence>
<organism evidence="1 2">
    <name type="scientific">Armillaria novae-zelandiae</name>
    <dbReference type="NCBI Taxonomy" id="153914"/>
    <lineage>
        <taxon>Eukaryota</taxon>
        <taxon>Fungi</taxon>
        <taxon>Dikarya</taxon>
        <taxon>Basidiomycota</taxon>
        <taxon>Agaricomycotina</taxon>
        <taxon>Agaricomycetes</taxon>
        <taxon>Agaricomycetidae</taxon>
        <taxon>Agaricales</taxon>
        <taxon>Marasmiineae</taxon>
        <taxon>Physalacriaceae</taxon>
        <taxon>Armillaria</taxon>
    </lineage>
</organism>
<dbReference type="AlphaFoldDB" id="A0AA39TPR6"/>
<reference evidence="1" key="1">
    <citation type="submission" date="2023-06" db="EMBL/GenBank/DDBJ databases">
        <authorList>
            <consortium name="Lawrence Berkeley National Laboratory"/>
            <person name="Ahrendt S."/>
            <person name="Sahu N."/>
            <person name="Indic B."/>
            <person name="Wong-Bajracharya J."/>
            <person name="Merenyi Z."/>
            <person name="Ke H.-M."/>
            <person name="Monk M."/>
            <person name="Kocsube S."/>
            <person name="Drula E."/>
            <person name="Lipzen A."/>
            <person name="Balint B."/>
            <person name="Henrissat B."/>
            <person name="Andreopoulos B."/>
            <person name="Martin F.M."/>
            <person name="Harder C.B."/>
            <person name="Rigling D."/>
            <person name="Ford K.L."/>
            <person name="Foster G.D."/>
            <person name="Pangilinan J."/>
            <person name="Papanicolaou A."/>
            <person name="Barry K."/>
            <person name="LaButti K."/>
            <person name="Viragh M."/>
            <person name="Koriabine M."/>
            <person name="Yan M."/>
            <person name="Riley R."/>
            <person name="Champramary S."/>
            <person name="Plett K.L."/>
            <person name="Tsai I.J."/>
            <person name="Slot J."/>
            <person name="Sipos G."/>
            <person name="Plett J."/>
            <person name="Nagy L.G."/>
            <person name="Grigoriev I.V."/>
        </authorList>
    </citation>
    <scope>NUCLEOTIDE SEQUENCE</scope>
    <source>
        <strain evidence="1">ICMP 16352</strain>
    </source>
</reference>